<sequence>MLPDEEELGKAGFSLNENHRQMAVWGALLLGLFVLALGAGLYFFKSNSTPEDIKIISAASPSGAQAQEIVVDVGGAVNLPGLYKLSGDARVANAISAAGGLSNDADSKQVNLAAKIVDGQKVYVAKIGESVSQSTGTSVSQIAGASIGGLVNINSASAAELDTLPGIGPVTANKIIASRPYSSLNDLVFKKAVSSSVFSKIKDKISY</sequence>
<evidence type="ECO:0000313" key="3">
    <source>
        <dbReference type="EMBL" id="KKR50738.1"/>
    </source>
</evidence>
<keyword evidence="1" id="KW-1133">Transmembrane helix</keyword>
<dbReference type="SUPFAM" id="SSF81585">
    <property type="entry name" value="PsbU/PolX domain-like"/>
    <property type="match status" value="1"/>
</dbReference>
<evidence type="ECO:0000313" key="4">
    <source>
        <dbReference type="Proteomes" id="UP000034531"/>
    </source>
</evidence>
<feature type="domain" description="Soluble ligand binding" evidence="2">
    <location>
        <begin position="70"/>
        <end position="124"/>
    </location>
</feature>
<keyword evidence="1" id="KW-0472">Membrane</keyword>
<dbReference type="InterPro" id="IPR051675">
    <property type="entry name" value="Endo/Exo/Phosphatase_dom_1"/>
</dbReference>
<accession>A0A0G0RE99</accession>
<comment type="caution">
    <text evidence="3">The sequence shown here is derived from an EMBL/GenBank/DDBJ whole genome shotgun (WGS) entry which is preliminary data.</text>
</comment>
<dbReference type="GO" id="GO:0015628">
    <property type="term" value="P:protein secretion by the type II secretion system"/>
    <property type="evidence" value="ECO:0007669"/>
    <property type="project" value="TreeGrafter"/>
</dbReference>
<dbReference type="Gene3D" id="1.10.150.320">
    <property type="entry name" value="Photosystem II 12 kDa extrinsic protein"/>
    <property type="match status" value="1"/>
</dbReference>
<organism evidence="3 4">
    <name type="scientific">Candidatus Curtissbacteria bacterium GW2011_GWA1_40_16</name>
    <dbReference type="NCBI Taxonomy" id="1618405"/>
    <lineage>
        <taxon>Bacteria</taxon>
        <taxon>Candidatus Curtissiibacteriota</taxon>
    </lineage>
</organism>
<feature type="transmembrane region" description="Helical" evidence="1">
    <location>
        <begin position="22"/>
        <end position="44"/>
    </location>
</feature>
<keyword evidence="1" id="KW-0812">Transmembrane</keyword>
<evidence type="ECO:0000259" key="2">
    <source>
        <dbReference type="Pfam" id="PF10531"/>
    </source>
</evidence>
<name>A0A0G0RE99_9BACT</name>
<protein>
    <submittedName>
        <fullName evidence="3">Competence protein ComEA helix-hairpin-helix repeat protein</fullName>
    </submittedName>
</protein>
<dbReference type="AlphaFoldDB" id="A0A0G0RE99"/>
<dbReference type="Pfam" id="PF10531">
    <property type="entry name" value="SLBB"/>
    <property type="match status" value="1"/>
</dbReference>
<dbReference type="GO" id="GO:0015627">
    <property type="term" value="C:type II protein secretion system complex"/>
    <property type="evidence" value="ECO:0007669"/>
    <property type="project" value="TreeGrafter"/>
</dbReference>
<dbReference type="Proteomes" id="UP000034531">
    <property type="component" value="Unassembled WGS sequence"/>
</dbReference>
<reference evidence="3 4" key="1">
    <citation type="journal article" date="2015" name="Nature">
        <title>rRNA introns, odd ribosomes, and small enigmatic genomes across a large radiation of phyla.</title>
        <authorList>
            <person name="Brown C.T."/>
            <person name="Hug L.A."/>
            <person name="Thomas B.C."/>
            <person name="Sharon I."/>
            <person name="Castelle C.J."/>
            <person name="Singh A."/>
            <person name="Wilkins M.J."/>
            <person name="Williams K.H."/>
            <person name="Banfield J.F."/>
        </authorList>
    </citation>
    <scope>NUCLEOTIDE SEQUENCE [LARGE SCALE GENOMIC DNA]</scope>
</reference>
<dbReference type="PANTHER" id="PTHR21180">
    <property type="entry name" value="ENDONUCLEASE/EXONUCLEASE/PHOSPHATASE FAMILY DOMAIN-CONTAINING PROTEIN 1"/>
    <property type="match status" value="1"/>
</dbReference>
<evidence type="ECO:0000256" key="1">
    <source>
        <dbReference type="SAM" id="Phobius"/>
    </source>
</evidence>
<dbReference type="InterPro" id="IPR019554">
    <property type="entry name" value="Soluble_ligand-bd"/>
</dbReference>
<dbReference type="EMBL" id="LBYI01000007">
    <property type="protein sequence ID" value="KKR50738.1"/>
    <property type="molecule type" value="Genomic_DNA"/>
</dbReference>
<dbReference type="Gene3D" id="3.10.560.10">
    <property type="entry name" value="Outer membrane lipoprotein wza domain like"/>
    <property type="match status" value="1"/>
</dbReference>
<dbReference type="PANTHER" id="PTHR21180:SF32">
    <property type="entry name" value="ENDONUCLEASE_EXONUCLEASE_PHOSPHATASE FAMILY DOMAIN-CONTAINING PROTEIN 1"/>
    <property type="match status" value="1"/>
</dbReference>
<proteinExistence type="predicted"/>
<gene>
    <name evidence="3" type="ORF">UT84_C0007G0009</name>
</gene>
<dbReference type="Pfam" id="PF12836">
    <property type="entry name" value="HHH_3"/>
    <property type="match status" value="1"/>
</dbReference>